<dbReference type="EMBL" id="LHZA01000043">
    <property type="protein sequence ID" value="KXV03380.1"/>
    <property type="molecule type" value="Genomic_DNA"/>
</dbReference>
<comment type="caution">
    <text evidence="1">The sequence shown here is derived from an EMBL/GenBank/DDBJ whole genome shotgun (WGS) entry which is preliminary data.</text>
</comment>
<accession>A0A149R1E6</accession>
<proteinExistence type="predicted"/>
<evidence type="ECO:0000313" key="2">
    <source>
        <dbReference type="Proteomes" id="UP000075473"/>
    </source>
</evidence>
<gene>
    <name evidence="1" type="ORF">AD928_00300</name>
</gene>
<protein>
    <submittedName>
        <fullName evidence="1">Uncharacterized protein</fullName>
    </submittedName>
</protein>
<dbReference type="PATRIC" id="fig|178900.5.peg.651"/>
<organism evidence="1 2">
    <name type="scientific">Acetobacter cerevisiae</name>
    <dbReference type="NCBI Taxonomy" id="178900"/>
    <lineage>
        <taxon>Bacteria</taxon>
        <taxon>Pseudomonadati</taxon>
        <taxon>Pseudomonadota</taxon>
        <taxon>Alphaproteobacteria</taxon>
        <taxon>Acetobacterales</taxon>
        <taxon>Acetobacteraceae</taxon>
        <taxon>Acetobacter</taxon>
    </lineage>
</organism>
<evidence type="ECO:0000313" key="1">
    <source>
        <dbReference type="EMBL" id="KXV03380.1"/>
    </source>
</evidence>
<dbReference type="AlphaFoldDB" id="A0A149R1E6"/>
<sequence>MSHEAPCLSSGPPRDRRLEDLHAGLHDVMRLVELEHQVLRGRLDTLRADTDGVKTLEGVIVLGSVVHQKLTHLLALCRDAGDL</sequence>
<name>A0A149R1E6_9PROT</name>
<dbReference type="GeneID" id="29557967"/>
<dbReference type="RefSeq" id="WP_061506553.1">
    <property type="nucleotide sequence ID" value="NZ_LHZA01000043.1"/>
</dbReference>
<reference evidence="1 2" key="1">
    <citation type="submission" date="2015-06" db="EMBL/GenBank/DDBJ databases">
        <title>Improved classification and identification of acetic acid bacteria using matrix-assisted laser desorption/ionization time-of-flight mass spectrometry; Gluconobacter nephelii and Gluconobacter uchimurae are later heterotypic synonyms of Gluconobacter japonicus and Gluconobacter oxydans, respectively.</title>
        <authorList>
            <person name="Li L."/>
            <person name="Cleenwerck I."/>
            <person name="De Vuyst L."/>
            <person name="Vandamme P."/>
        </authorList>
    </citation>
    <scope>NUCLEOTIDE SEQUENCE [LARGE SCALE GENOMIC DNA]</scope>
    <source>
        <strain evidence="1 2">LMG 1625</strain>
    </source>
</reference>
<dbReference type="Proteomes" id="UP000075473">
    <property type="component" value="Unassembled WGS sequence"/>
</dbReference>